<reference evidence="2 3" key="2">
    <citation type="journal article" date="2017" name="Front. Plant Sci.">
        <title>Gene Classification and Mining of Molecular Markers Useful in Red Clover (Trifolium pratense) Breeding.</title>
        <authorList>
            <person name="Istvanek J."/>
            <person name="Dluhosova J."/>
            <person name="Dluhos P."/>
            <person name="Patkova L."/>
            <person name="Nedelnik J."/>
            <person name="Repkova J."/>
        </authorList>
    </citation>
    <scope>NUCLEOTIDE SEQUENCE [LARGE SCALE GENOMIC DNA]</scope>
    <source>
        <strain evidence="3">cv. Tatra</strain>
        <tissue evidence="2">Young leaves</tissue>
    </source>
</reference>
<comment type="caution">
    <text evidence="2">The sequence shown here is derived from an EMBL/GenBank/DDBJ whole genome shotgun (WGS) entry which is preliminary data.</text>
</comment>
<dbReference type="InterPro" id="IPR047187">
    <property type="entry name" value="SF1_C_Upf1"/>
</dbReference>
<dbReference type="GO" id="GO:0004386">
    <property type="term" value="F:helicase activity"/>
    <property type="evidence" value="ECO:0007669"/>
    <property type="project" value="UniProtKB-KW"/>
</dbReference>
<evidence type="ECO:0000313" key="3">
    <source>
        <dbReference type="Proteomes" id="UP000236291"/>
    </source>
</evidence>
<dbReference type="PANTHER" id="PTHR10887:SF515">
    <property type="entry name" value="P-LOOP CONTAINING NUCLEOSIDE TRIPHOSPHATE HYDROLASES SUPERFAMILY PROTEIN"/>
    <property type="match status" value="1"/>
</dbReference>
<dbReference type="AlphaFoldDB" id="A0A2K3KP49"/>
<dbReference type="Pfam" id="PF13087">
    <property type="entry name" value="AAA_12"/>
    <property type="match status" value="1"/>
</dbReference>
<protein>
    <submittedName>
        <fullName evidence="2">ATP-dependent helicase nam7-like protein</fullName>
    </submittedName>
</protein>
<feature type="domain" description="DNA2/NAM7 helicase-like C-terminal" evidence="1">
    <location>
        <begin position="8"/>
        <end position="86"/>
    </location>
</feature>
<dbReference type="EMBL" id="ASHM01103852">
    <property type="protein sequence ID" value="PNX68013.1"/>
    <property type="molecule type" value="Genomic_DNA"/>
</dbReference>
<dbReference type="Gene3D" id="3.40.50.300">
    <property type="entry name" value="P-loop containing nucleotide triphosphate hydrolases"/>
    <property type="match status" value="1"/>
</dbReference>
<dbReference type="InterPro" id="IPR041679">
    <property type="entry name" value="DNA2/NAM7-like_C"/>
</dbReference>
<feature type="non-terminal residue" evidence="2">
    <location>
        <position position="1"/>
    </location>
</feature>
<dbReference type="STRING" id="57577.A0A2K3KP49"/>
<proteinExistence type="predicted"/>
<evidence type="ECO:0000313" key="2">
    <source>
        <dbReference type="EMBL" id="PNX68013.1"/>
    </source>
</evidence>
<reference evidence="2 3" key="1">
    <citation type="journal article" date="2014" name="Am. J. Bot.">
        <title>Genome assembly and annotation for red clover (Trifolium pratense; Fabaceae).</title>
        <authorList>
            <person name="Istvanek J."/>
            <person name="Jaros M."/>
            <person name="Krenek A."/>
            <person name="Repkova J."/>
        </authorList>
    </citation>
    <scope>NUCLEOTIDE SEQUENCE [LARGE SCALE GENOMIC DNA]</scope>
    <source>
        <strain evidence="3">cv. Tatra</strain>
        <tissue evidence="2">Young leaves</tissue>
    </source>
</reference>
<dbReference type="SUPFAM" id="SSF52540">
    <property type="entry name" value="P-loop containing nucleoside triphosphate hydrolases"/>
    <property type="match status" value="1"/>
</dbReference>
<keyword evidence="2" id="KW-0547">Nucleotide-binding</keyword>
<keyword evidence="2" id="KW-0347">Helicase</keyword>
<keyword evidence="2" id="KW-0378">Hydrolase</keyword>
<dbReference type="InterPro" id="IPR027417">
    <property type="entry name" value="P-loop_NTPase"/>
</dbReference>
<organism evidence="2 3">
    <name type="scientific">Trifolium pratense</name>
    <name type="common">Red clover</name>
    <dbReference type="NCBI Taxonomy" id="57577"/>
    <lineage>
        <taxon>Eukaryota</taxon>
        <taxon>Viridiplantae</taxon>
        <taxon>Streptophyta</taxon>
        <taxon>Embryophyta</taxon>
        <taxon>Tracheophyta</taxon>
        <taxon>Spermatophyta</taxon>
        <taxon>Magnoliopsida</taxon>
        <taxon>eudicotyledons</taxon>
        <taxon>Gunneridae</taxon>
        <taxon>Pentapetalae</taxon>
        <taxon>rosids</taxon>
        <taxon>fabids</taxon>
        <taxon>Fabales</taxon>
        <taxon>Fabaceae</taxon>
        <taxon>Papilionoideae</taxon>
        <taxon>50 kb inversion clade</taxon>
        <taxon>NPAAA clade</taxon>
        <taxon>Hologalegina</taxon>
        <taxon>IRL clade</taxon>
        <taxon>Trifolieae</taxon>
        <taxon>Trifolium</taxon>
    </lineage>
</organism>
<dbReference type="CDD" id="cd18808">
    <property type="entry name" value="SF1_C_Upf1"/>
    <property type="match status" value="1"/>
</dbReference>
<dbReference type="Proteomes" id="UP000236291">
    <property type="component" value="Unassembled WGS sequence"/>
</dbReference>
<dbReference type="InterPro" id="IPR045055">
    <property type="entry name" value="DNA2/NAM7-like"/>
</dbReference>
<evidence type="ECO:0000259" key="1">
    <source>
        <dbReference type="Pfam" id="PF13087"/>
    </source>
</evidence>
<accession>A0A2K3KP49</accession>
<keyword evidence="2" id="KW-0067">ATP-binding</keyword>
<sequence length="86" mass="9649">AWFDSNENLSIGVVSPYAAQVVAIQDMLRQKYDKHEGFDVKVKTIDGFQGGEQDIIILSTVRTDCSTSLRFISNNQRTNVALTRAR</sequence>
<gene>
    <name evidence="2" type="ORF">L195_g055937</name>
</gene>
<name>A0A2K3KP49_TRIPR</name>
<dbReference type="PANTHER" id="PTHR10887">
    <property type="entry name" value="DNA2/NAM7 HELICASE FAMILY"/>
    <property type="match status" value="1"/>
</dbReference>